<accession>A0ACC1ISD3</accession>
<dbReference type="EMBL" id="JANBPG010000109">
    <property type="protein sequence ID" value="KAJ1900019.1"/>
    <property type="molecule type" value="Genomic_DNA"/>
</dbReference>
<proteinExistence type="predicted"/>
<organism evidence="1 2">
    <name type="scientific">Kickxella alabastrina</name>
    <dbReference type="NCBI Taxonomy" id="61397"/>
    <lineage>
        <taxon>Eukaryota</taxon>
        <taxon>Fungi</taxon>
        <taxon>Fungi incertae sedis</taxon>
        <taxon>Zoopagomycota</taxon>
        <taxon>Kickxellomycotina</taxon>
        <taxon>Kickxellomycetes</taxon>
        <taxon>Kickxellales</taxon>
        <taxon>Kickxellaceae</taxon>
        <taxon>Kickxella</taxon>
    </lineage>
</organism>
<evidence type="ECO:0000313" key="2">
    <source>
        <dbReference type="Proteomes" id="UP001150581"/>
    </source>
</evidence>
<reference evidence="1" key="1">
    <citation type="submission" date="2022-07" db="EMBL/GenBank/DDBJ databases">
        <title>Phylogenomic reconstructions and comparative analyses of Kickxellomycotina fungi.</title>
        <authorList>
            <person name="Reynolds N.K."/>
            <person name="Stajich J.E."/>
            <person name="Barry K."/>
            <person name="Grigoriev I.V."/>
            <person name="Crous P."/>
            <person name="Smith M.E."/>
        </authorList>
    </citation>
    <scope>NUCLEOTIDE SEQUENCE</scope>
    <source>
        <strain evidence="1">Benny 63K</strain>
    </source>
</reference>
<name>A0ACC1ISD3_9FUNG</name>
<keyword evidence="2" id="KW-1185">Reference proteome</keyword>
<comment type="caution">
    <text evidence="1">The sequence shown here is derived from an EMBL/GenBank/DDBJ whole genome shotgun (WGS) entry which is preliminary data.</text>
</comment>
<evidence type="ECO:0000313" key="1">
    <source>
        <dbReference type="EMBL" id="KAJ1900019.1"/>
    </source>
</evidence>
<protein>
    <submittedName>
        <fullName evidence="1">Uncharacterized protein</fullName>
    </submittedName>
</protein>
<sequence length="411" mass="43216">MKFQHILASVVSTVLAASTAYAHISMRTPCVRYTPFCDSCPELPAGQSLDENINAPIGTHESISQPLCKFTTPYGRPAAHWTAGSTIKVDFNPHAAVHGGGHCQFALSYDSGKTFVVIHDELKFCFTGGPSSGNVGSQFEYNIALPADLPSSDRVVFAWAWNNAAGNREFYMNCADVAIQGKQGGSYTGPQLLVANYGPNTPYIPEFNGDYTTGLDLYKDRPIITVTASGYYANSSALVTSALASAPVPALVSAAPAPPAIYGQSGAGSPSASTTVHARVPVSSALASSVTLHAPGDTRAYGAGLPTITYPPTHNTPTVIGNVIPSQPIDLVSLEYFTDIPIVHSVPAPTASSRYFTVYVPLPTTPGGYKYCENAAMVAPKPVSSAPLYQTRAVAALGPTAYTSRKCIIRS</sequence>
<dbReference type="Proteomes" id="UP001150581">
    <property type="component" value="Unassembled WGS sequence"/>
</dbReference>
<gene>
    <name evidence="1" type="ORF">LPJ66_001744</name>
</gene>